<name>A0A4V2FT17_9BACT</name>
<reference evidence="9 10" key="1">
    <citation type="submission" date="2019-02" db="EMBL/GenBank/DDBJ databases">
        <title>Genomic Encyclopedia of Type Strains, Phase IV (KMG-IV): sequencing the most valuable type-strain genomes for metagenomic binning, comparative biology and taxonomic classification.</title>
        <authorList>
            <person name="Goeker M."/>
        </authorList>
    </citation>
    <scope>NUCLEOTIDE SEQUENCE [LARGE SCALE GENOMIC DNA]</scope>
    <source>
        <strain evidence="9 10">DSM 28825</strain>
    </source>
</reference>
<dbReference type="InterPro" id="IPR039426">
    <property type="entry name" value="TonB-dep_rcpt-like"/>
</dbReference>
<dbReference type="NCBIfam" id="TIGR04056">
    <property type="entry name" value="OMP_RagA_SusC"/>
    <property type="match status" value="1"/>
</dbReference>
<dbReference type="SUPFAM" id="SSF56935">
    <property type="entry name" value="Porins"/>
    <property type="match status" value="1"/>
</dbReference>
<keyword evidence="10" id="KW-1185">Reference proteome</keyword>
<keyword evidence="2 7" id="KW-0813">Transport</keyword>
<protein>
    <submittedName>
        <fullName evidence="9">TonB-linked SusC/RagA family outer membrane protein</fullName>
    </submittedName>
</protein>
<dbReference type="InterPro" id="IPR011662">
    <property type="entry name" value="Secretin/TonB_short_N"/>
</dbReference>
<dbReference type="AlphaFoldDB" id="A0A4V2FT17"/>
<evidence type="ECO:0000256" key="3">
    <source>
        <dbReference type="ARBA" id="ARBA00022452"/>
    </source>
</evidence>
<organism evidence="9 10">
    <name type="scientific">Ancylomarina subtilis</name>
    <dbReference type="NCBI Taxonomy" id="1639035"/>
    <lineage>
        <taxon>Bacteria</taxon>
        <taxon>Pseudomonadati</taxon>
        <taxon>Bacteroidota</taxon>
        <taxon>Bacteroidia</taxon>
        <taxon>Marinilabiliales</taxon>
        <taxon>Marinifilaceae</taxon>
        <taxon>Ancylomarina</taxon>
    </lineage>
</organism>
<dbReference type="Pfam" id="PF13715">
    <property type="entry name" value="CarbopepD_reg_2"/>
    <property type="match status" value="1"/>
</dbReference>
<dbReference type="InterPro" id="IPR023997">
    <property type="entry name" value="TonB-dep_OMP_SusC/RagA_CS"/>
</dbReference>
<evidence type="ECO:0000256" key="1">
    <source>
        <dbReference type="ARBA" id="ARBA00004571"/>
    </source>
</evidence>
<dbReference type="Pfam" id="PF07715">
    <property type="entry name" value="Plug"/>
    <property type="match status" value="1"/>
</dbReference>
<dbReference type="SUPFAM" id="SSF49464">
    <property type="entry name" value="Carboxypeptidase regulatory domain-like"/>
    <property type="match status" value="1"/>
</dbReference>
<dbReference type="Gene3D" id="2.40.170.20">
    <property type="entry name" value="TonB-dependent receptor, beta-barrel domain"/>
    <property type="match status" value="1"/>
</dbReference>
<dbReference type="Gene3D" id="2.60.40.1120">
    <property type="entry name" value="Carboxypeptidase-like, regulatory domain"/>
    <property type="match status" value="1"/>
</dbReference>
<dbReference type="InterPro" id="IPR012910">
    <property type="entry name" value="Plug_dom"/>
</dbReference>
<keyword evidence="6 7" id="KW-0998">Cell outer membrane</keyword>
<evidence type="ECO:0000256" key="6">
    <source>
        <dbReference type="ARBA" id="ARBA00023237"/>
    </source>
</evidence>
<dbReference type="InterPro" id="IPR023996">
    <property type="entry name" value="TonB-dep_OMP_SusC/RagA"/>
</dbReference>
<dbReference type="Proteomes" id="UP000293562">
    <property type="component" value="Unassembled WGS sequence"/>
</dbReference>
<dbReference type="InterPro" id="IPR036942">
    <property type="entry name" value="Beta-barrel_TonB_sf"/>
</dbReference>
<accession>A0A4V2FT17</accession>
<dbReference type="Gene3D" id="2.170.130.10">
    <property type="entry name" value="TonB-dependent receptor, plug domain"/>
    <property type="match status" value="1"/>
</dbReference>
<evidence type="ECO:0000256" key="7">
    <source>
        <dbReference type="PROSITE-ProRule" id="PRU01360"/>
    </source>
</evidence>
<evidence type="ECO:0000256" key="2">
    <source>
        <dbReference type="ARBA" id="ARBA00022448"/>
    </source>
</evidence>
<proteinExistence type="inferred from homology"/>
<comment type="caution">
    <text evidence="9">The sequence shown here is derived from an EMBL/GenBank/DDBJ whole genome shotgun (WGS) entry which is preliminary data.</text>
</comment>
<dbReference type="NCBIfam" id="TIGR04057">
    <property type="entry name" value="SusC_RagA_signa"/>
    <property type="match status" value="1"/>
</dbReference>
<dbReference type="PROSITE" id="PS52016">
    <property type="entry name" value="TONB_DEPENDENT_REC_3"/>
    <property type="match status" value="1"/>
</dbReference>
<dbReference type="EMBL" id="SHKN01000001">
    <property type="protein sequence ID" value="RZT96435.1"/>
    <property type="molecule type" value="Genomic_DNA"/>
</dbReference>
<comment type="similarity">
    <text evidence="7">Belongs to the TonB-dependent receptor family.</text>
</comment>
<keyword evidence="5 7" id="KW-0472">Membrane</keyword>
<evidence type="ECO:0000256" key="5">
    <source>
        <dbReference type="ARBA" id="ARBA00023136"/>
    </source>
</evidence>
<dbReference type="InterPro" id="IPR008969">
    <property type="entry name" value="CarboxyPept-like_regulatory"/>
</dbReference>
<dbReference type="GO" id="GO:0009279">
    <property type="term" value="C:cell outer membrane"/>
    <property type="evidence" value="ECO:0007669"/>
    <property type="project" value="UniProtKB-SubCell"/>
</dbReference>
<sequence length="1220" mass="136088">MKKMLLLRIPILGGVRRKWLFAMKNFILLFFVFSLNLNASIMSQARVSLNLSDVNIKTLIYEIESQTELGFLYNLNEIKGVHHISVEADGETVKEVLDRVLENTGLTYELDRNVIVIKPNPVPVPLQQDGKRKLIGTITDETKETLPGVSVVVKGTSNGVSTDFDGNFSLDIPDGQSVTLMISFIGMQSQEVVISNQERLDIVMKSSSEQLKEVTVVVSTGYQKIDRKLFAGSATKLDAEDAKVSGLSDVGRMMEGKVAGVSVQNVSGTFGAAPKIRVRGASSIYGDTKPLWVVDGVVLEDVIDVSPDQLSSGDVSTLISSSVAGLNAEDIADFQILKDASATALYGARAMNGVINITTKKGIVGKAKVNVTSEYTIKSKPNYGQYDILNSQDQMSVFREMERKQWLGHAEMMRSKDGGVYFQMYDAINSFNNGSYGLMNTPDARAEYLKKYEKANTDWFDLLFKNSLMQNHSVSLSGGSETANFYVSSSFLHDDGWTIADQVDRYTINMKGNFKLNDKLSVGMSTKGSFREQKAPGTFSRTSDAVNGDYSREFDINPFSYALNTSRTIVPYAEDGTYRYNRMNYAKFNILDEFKNNYIDLNVLDLSIQGDLDYQFNKYLSYKFVGNMRYVKSTSAHKMTGNSNVANAYRAGLGDATIEDANKYLYTDPENPNERPVSTLEKGGFYNREDNMLKNFYFRNVINYNNTFNEKHLVNVLLGQEVRSADREATGFDGYGIQYDKGNTVFTDPNMIKKLTQAGFPYFGTSNSHDRFVAFFANMAYSLSGKYTLNTTVRVDGSNRLGDSKASRWLPTWNVSGKWNAKGEDFLTDIEWLSNLSFRGTYGLTASMGPATNSKAVFRSGITVAPFPNEIQNGLRVANLMNSELTWEKQYETNVGFDLGLFNNRISISSDFYMRKGFDLIAAIKTSGIGGELWKLANYADMESKGFEFSLNTRNVEVNDFSWNTNLTFAYNKNEITKLYGQPNILSLTKAEGAATLGGAVRGLFSIPFAGLDERGLPTFYDKDGSVTKDIYFQDTDVDHLKYEGSIDPKITGGISNRFEYKNLSLNVFCTYSFGNVIRLYPSFHAIYSDLDAMPQDMKNRWMKAGDEKITNIPTIVSKRIYQEFGTGLESTYNAYNYSDQRVAKGDFIRLKELSLSYNLPKKMLKKVGIGNASIKAAGTNLFLLYSDKALNGQDPEFFGNGGVALPVSRQYTLSLKLNL</sequence>
<evidence type="ECO:0000259" key="8">
    <source>
        <dbReference type="SMART" id="SM00965"/>
    </source>
</evidence>
<evidence type="ECO:0000313" key="10">
    <source>
        <dbReference type="Proteomes" id="UP000293562"/>
    </source>
</evidence>
<keyword evidence="4 7" id="KW-0812">Transmembrane</keyword>
<comment type="subcellular location">
    <subcellularLocation>
        <location evidence="1 7">Cell outer membrane</location>
        <topology evidence="1 7">Multi-pass membrane protein</topology>
    </subcellularLocation>
</comment>
<feature type="domain" description="Secretin/TonB short N-terminal" evidence="8">
    <location>
        <begin position="69"/>
        <end position="120"/>
    </location>
</feature>
<evidence type="ECO:0000313" key="9">
    <source>
        <dbReference type="EMBL" id="RZT96435.1"/>
    </source>
</evidence>
<dbReference type="Pfam" id="PF07660">
    <property type="entry name" value="STN"/>
    <property type="match status" value="1"/>
</dbReference>
<dbReference type="RefSeq" id="WP_207224391.1">
    <property type="nucleotide sequence ID" value="NZ_SHKN01000001.1"/>
</dbReference>
<evidence type="ECO:0000256" key="4">
    <source>
        <dbReference type="ARBA" id="ARBA00022692"/>
    </source>
</evidence>
<keyword evidence="3 7" id="KW-1134">Transmembrane beta strand</keyword>
<dbReference type="InterPro" id="IPR037066">
    <property type="entry name" value="Plug_dom_sf"/>
</dbReference>
<gene>
    <name evidence="9" type="ORF">EV201_1073</name>
</gene>
<dbReference type="SMART" id="SM00965">
    <property type="entry name" value="STN"/>
    <property type="match status" value="1"/>
</dbReference>